<accession>A0A2W5WN94</accession>
<feature type="domain" description="HTH asnC-type" evidence="5">
    <location>
        <begin position="36"/>
        <end position="97"/>
    </location>
</feature>
<dbReference type="EMBL" id="QKWH01000007">
    <property type="protein sequence ID" value="PZR52807.1"/>
    <property type="molecule type" value="Genomic_DNA"/>
</dbReference>
<keyword evidence="1" id="KW-0805">Transcription regulation</keyword>
<feature type="compositionally biased region" description="Low complexity" evidence="4">
    <location>
        <begin position="1"/>
        <end position="16"/>
    </location>
</feature>
<dbReference type="InterPro" id="IPR036390">
    <property type="entry name" value="WH_DNA-bd_sf"/>
</dbReference>
<keyword evidence="7" id="KW-1185">Reference proteome</keyword>
<evidence type="ECO:0000256" key="2">
    <source>
        <dbReference type="ARBA" id="ARBA00023125"/>
    </source>
</evidence>
<dbReference type="SMART" id="SM00344">
    <property type="entry name" value="HTH_ASNC"/>
    <property type="match status" value="1"/>
</dbReference>
<evidence type="ECO:0000259" key="5">
    <source>
        <dbReference type="PROSITE" id="PS50956"/>
    </source>
</evidence>
<evidence type="ECO:0000313" key="6">
    <source>
        <dbReference type="EMBL" id="PZR52807.1"/>
    </source>
</evidence>
<dbReference type="GO" id="GO:0043565">
    <property type="term" value="F:sequence-specific DNA binding"/>
    <property type="evidence" value="ECO:0007669"/>
    <property type="project" value="InterPro"/>
</dbReference>
<dbReference type="Gene3D" id="1.10.10.10">
    <property type="entry name" value="Winged helix-like DNA-binding domain superfamily/Winged helix DNA-binding domain"/>
    <property type="match status" value="1"/>
</dbReference>
<organism evidence="6 7">
    <name type="scientific">Xylanimonas oleitrophica</name>
    <dbReference type="NCBI Taxonomy" id="2607479"/>
    <lineage>
        <taxon>Bacteria</taxon>
        <taxon>Bacillati</taxon>
        <taxon>Actinomycetota</taxon>
        <taxon>Actinomycetes</taxon>
        <taxon>Micrococcales</taxon>
        <taxon>Promicromonosporaceae</taxon>
        <taxon>Xylanimonas</taxon>
    </lineage>
</organism>
<name>A0A2W5WN94_9MICO</name>
<dbReference type="Pfam" id="PF13412">
    <property type="entry name" value="HTH_24"/>
    <property type="match status" value="1"/>
</dbReference>
<feature type="region of interest" description="Disordered" evidence="4">
    <location>
        <begin position="1"/>
        <end position="26"/>
    </location>
</feature>
<dbReference type="GO" id="GO:0043200">
    <property type="term" value="P:response to amino acid"/>
    <property type="evidence" value="ECO:0007669"/>
    <property type="project" value="TreeGrafter"/>
</dbReference>
<dbReference type="PANTHER" id="PTHR30154">
    <property type="entry name" value="LEUCINE-RESPONSIVE REGULATORY PROTEIN"/>
    <property type="match status" value="1"/>
</dbReference>
<dbReference type="Proteomes" id="UP000248783">
    <property type="component" value="Unassembled WGS sequence"/>
</dbReference>
<keyword evidence="2" id="KW-0238">DNA-binding</keyword>
<dbReference type="PANTHER" id="PTHR30154:SF54">
    <property type="entry name" value="POSSIBLE TRANSCRIPTIONAL REGULATORY PROTEIN (PROBABLY LRP_ASNC-FAMILY)"/>
    <property type="match status" value="1"/>
</dbReference>
<evidence type="ECO:0000256" key="4">
    <source>
        <dbReference type="SAM" id="MobiDB-lite"/>
    </source>
</evidence>
<gene>
    <name evidence="6" type="ORF">DNL40_10630</name>
</gene>
<dbReference type="SUPFAM" id="SSF54909">
    <property type="entry name" value="Dimeric alpha+beta barrel"/>
    <property type="match status" value="1"/>
</dbReference>
<dbReference type="Gene3D" id="3.30.70.920">
    <property type="match status" value="1"/>
</dbReference>
<dbReference type="Pfam" id="PF01037">
    <property type="entry name" value="AsnC_trans_reg"/>
    <property type="match status" value="1"/>
</dbReference>
<keyword evidence="3" id="KW-0804">Transcription</keyword>
<comment type="caution">
    <text evidence="6">The sequence shown here is derived from an EMBL/GenBank/DDBJ whole genome shotgun (WGS) entry which is preliminary data.</text>
</comment>
<dbReference type="InterPro" id="IPR011008">
    <property type="entry name" value="Dimeric_a/b-barrel"/>
</dbReference>
<dbReference type="SUPFAM" id="SSF46785">
    <property type="entry name" value="Winged helix' DNA-binding domain"/>
    <property type="match status" value="1"/>
</dbReference>
<dbReference type="AlphaFoldDB" id="A0A2W5WN94"/>
<reference evidence="6 7" key="1">
    <citation type="submission" date="2018-06" db="EMBL/GenBank/DDBJ databases">
        <title>Whole genome sequencing of a novel hydrocarbon degrading bacterial strain, PW21 isolated from oil contaminated produced water sample.</title>
        <authorList>
            <person name="Nagkirti P."/>
            <person name="Shaikh A."/>
            <person name="Gowdaman V."/>
            <person name="Engineer A.E."/>
            <person name="Dagar S."/>
            <person name="Dhakephalkar P.K."/>
        </authorList>
    </citation>
    <scope>NUCLEOTIDE SEQUENCE [LARGE SCALE GENOMIC DNA]</scope>
    <source>
        <strain evidence="6 7">PW21</strain>
    </source>
</reference>
<dbReference type="InterPro" id="IPR019887">
    <property type="entry name" value="Tscrpt_reg_AsnC/Lrp_C"/>
</dbReference>
<evidence type="ECO:0000256" key="1">
    <source>
        <dbReference type="ARBA" id="ARBA00023015"/>
    </source>
</evidence>
<dbReference type="RefSeq" id="WP_111251228.1">
    <property type="nucleotide sequence ID" value="NZ_QKWH01000007.1"/>
</dbReference>
<dbReference type="PRINTS" id="PR00033">
    <property type="entry name" value="HTHASNC"/>
</dbReference>
<proteinExistence type="predicted"/>
<protein>
    <submittedName>
        <fullName evidence="6">Lrp/AsnC family transcriptional regulator</fullName>
    </submittedName>
</protein>
<dbReference type="PROSITE" id="PS50956">
    <property type="entry name" value="HTH_ASNC_2"/>
    <property type="match status" value="1"/>
</dbReference>
<sequence>MPSDDSPAPGAAPLSPNDVRPAATGLEPRTTAPVVLDAVDHRLLAELAADARIPNNALAQRAGIAPSTCLARVRALRDKGVIRGFHADIDPALSGRPLQAIIAVRMQGSARSRLTSFLRELGALPGVLNVFLLGGAHDFFVHVAAPDADGLNDFVVENLSVNPGVALTETNLIFQHVRAPVF</sequence>
<dbReference type="InterPro" id="IPR036388">
    <property type="entry name" value="WH-like_DNA-bd_sf"/>
</dbReference>
<dbReference type="InterPro" id="IPR000485">
    <property type="entry name" value="AsnC-type_HTH_dom"/>
</dbReference>
<evidence type="ECO:0000256" key="3">
    <source>
        <dbReference type="ARBA" id="ARBA00023163"/>
    </source>
</evidence>
<evidence type="ECO:0000313" key="7">
    <source>
        <dbReference type="Proteomes" id="UP000248783"/>
    </source>
</evidence>
<dbReference type="GO" id="GO:0005829">
    <property type="term" value="C:cytosol"/>
    <property type="evidence" value="ECO:0007669"/>
    <property type="project" value="TreeGrafter"/>
</dbReference>
<dbReference type="InterPro" id="IPR019888">
    <property type="entry name" value="Tscrpt_reg_AsnC-like"/>
</dbReference>